<dbReference type="GO" id="GO:0005634">
    <property type="term" value="C:nucleus"/>
    <property type="evidence" value="ECO:0007669"/>
    <property type="project" value="TreeGrafter"/>
</dbReference>
<dbReference type="GO" id="GO:0006606">
    <property type="term" value="P:protein import into nucleus"/>
    <property type="evidence" value="ECO:0007669"/>
    <property type="project" value="TreeGrafter"/>
</dbReference>
<reference evidence="5 6" key="1">
    <citation type="journal article" date="2013" name="Curr. Biol.">
        <title>The Genome of the Foraminiferan Reticulomyxa filosa.</title>
        <authorList>
            <person name="Glockner G."/>
            <person name="Hulsmann N."/>
            <person name="Schleicher M."/>
            <person name="Noegel A.A."/>
            <person name="Eichinger L."/>
            <person name="Gallinger C."/>
            <person name="Pawlowski J."/>
            <person name="Sierra R."/>
            <person name="Euteneuer U."/>
            <person name="Pillet L."/>
            <person name="Moustafa A."/>
            <person name="Platzer M."/>
            <person name="Groth M."/>
            <person name="Szafranski K."/>
            <person name="Schliwa M."/>
        </authorList>
    </citation>
    <scope>NUCLEOTIDE SEQUENCE [LARGE SCALE GENOMIC DNA]</scope>
</reference>
<protein>
    <submittedName>
        <fullName evidence="5">Ran-binding protein</fullName>
    </submittedName>
</protein>
<dbReference type="InterPro" id="IPR007681">
    <property type="entry name" value="Mog1"/>
</dbReference>
<dbReference type="GO" id="GO:0031267">
    <property type="term" value="F:small GTPase binding"/>
    <property type="evidence" value="ECO:0007669"/>
    <property type="project" value="TreeGrafter"/>
</dbReference>
<name>X6NLI7_RETFI</name>
<dbReference type="Proteomes" id="UP000023152">
    <property type="component" value="Unassembled WGS sequence"/>
</dbReference>
<dbReference type="OrthoDB" id="10255285at2759"/>
<keyword evidence="6" id="KW-1185">Reference proteome</keyword>
<keyword evidence="2" id="KW-0813">Transport</keyword>
<proteinExistence type="inferred from homology"/>
<evidence type="ECO:0000256" key="1">
    <source>
        <dbReference type="ARBA" id="ARBA00010307"/>
    </source>
</evidence>
<keyword evidence="3" id="KW-0653">Protein transport</keyword>
<organism evidence="5 6">
    <name type="scientific">Reticulomyxa filosa</name>
    <dbReference type="NCBI Taxonomy" id="46433"/>
    <lineage>
        <taxon>Eukaryota</taxon>
        <taxon>Sar</taxon>
        <taxon>Rhizaria</taxon>
        <taxon>Retaria</taxon>
        <taxon>Foraminifera</taxon>
        <taxon>Monothalamids</taxon>
        <taxon>Reticulomyxidae</taxon>
        <taxon>Reticulomyxa</taxon>
    </lineage>
</organism>
<feature type="transmembrane region" description="Helical" evidence="4">
    <location>
        <begin position="132"/>
        <end position="150"/>
    </location>
</feature>
<dbReference type="PANTHER" id="PTHR15837">
    <property type="entry name" value="RAN GUANINE NUCLEOTIDE RELEASE FACTOR"/>
    <property type="match status" value="1"/>
</dbReference>
<gene>
    <name evidence="5" type="ORF">RFI_10890</name>
</gene>
<evidence type="ECO:0000313" key="6">
    <source>
        <dbReference type="Proteomes" id="UP000023152"/>
    </source>
</evidence>
<evidence type="ECO:0000256" key="3">
    <source>
        <dbReference type="ARBA" id="ARBA00022927"/>
    </source>
</evidence>
<dbReference type="PROSITE" id="PS51257">
    <property type="entry name" value="PROKAR_LIPOPROTEIN"/>
    <property type="match status" value="1"/>
</dbReference>
<keyword evidence="4" id="KW-0812">Transmembrane</keyword>
<evidence type="ECO:0000256" key="2">
    <source>
        <dbReference type="ARBA" id="ARBA00022448"/>
    </source>
</evidence>
<dbReference type="Pfam" id="PF04603">
    <property type="entry name" value="Mog1"/>
    <property type="match status" value="1"/>
</dbReference>
<evidence type="ECO:0000313" key="5">
    <source>
        <dbReference type="EMBL" id="ETO26247.1"/>
    </source>
</evidence>
<dbReference type="PANTHER" id="PTHR15837:SF0">
    <property type="entry name" value="RAN GUANINE NUCLEOTIDE RELEASE FACTOR"/>
    <property type="match status" value="1"/>
</dbReference>
<keyword evidence="4" id="KW-0472">Membrane</keyword>
<dbReference type="SUPFAM" id="SSF55724">
    <property type="entry name" value="Mog1p/PsbP-like"/>
    <property type="match status" value="1"/>
</dbReference>
<comment type="similarity">
    <text evidence="1">Belongs to the MOG1 family.</text>
</comment>
<accession>X6NLI7</accession>
<dbReference type="EMBL" id="ASPP01007992">
    <property type="protein sequence ID" value="ETO26247.1"/>
    <property type="molecule type" value="Genomic_DNA"/>
</dbReference>
<dbReference type="AlphaFoldDB" id="X6NLI7"/>
<sequence>MFQRKNKDTLSISILWSGACLLVLKKRRQINKMSEAPTTSPDKLKKRSLFGGAFEITLPETFVDLSDFRQVPDNQEVYSDANADTSVIIEIVERVDVKDEDSAKYHFDEIAECNESVETSIEISGNLTSKDLGCAYVLYCLFLFLFVSLLRRQKLRGEQMNFEIVLGGITEKSTYQPLLEVCRRLQKEETQKNWLIRGYFIVCIRIKENDADVIMTLNAPIKIHEKRPQKQQLFVCCQSPAKLPTQKKQCTIQNKALSFFRKLLKLFISKIYLSSLDR</sequence>
<comment type="caution">
    <text evidence="5">The sequence shown here is derived from an EMBL/GenBank/DDBJ whole genome shotgun (WGS) entry which is preliminary data.</text>
</comment>
<evidence type="ECO:0000256" key="4">
    <source>
        <dbReference type="SAM" id="Phobius"/>
    </source>
</evidence>
<dbReference type="InterPro" id="IPR016123">
    <property type="entry name" value="Mog1/PsbP_a/b/a-sand"/>
</dbReference>
<keyword evidence="4" id="KW-1133">Transmembrane helix</keyword>
<dbReference type="GO" id="GO:0005085">
    <property type="term" value="F:guanyl-nucleotide exchange factor activity"/>
    <property type="evidence" value="ECO:0007669"/>
    <property type="project" value="TreeGrafter"/>
</dbReference>
<dbReference type="Gene3D" id="3.40.1000.10">
    <property type="entry name" value="Mog1/PsbP, alpha/beta/alpha sandwich"/>
    <property type="match status" value="1"/>
</dbReference>